<keyword evidence="1" id="KW-0472">Membrane</keyword>
<dbReference type="RefSeq" id="WP_172168435.1">
    <property type="nucleotide sequence ID" value="NZ_WOEZ01000124.1"/>
</dbReference>
<keyword evidence="1" id="KW-0812">Transmembrane</keyword>
<sequence length="48" mass="5607">MSDSTLAILMGIIVVVFGAAIWVTSANEERLSHWLREHHLRDLMRHRH</sequence>
<organism evidence="2 3">
    <name type="scientific">Paraburkholderia elongata</name>
    <dbReference type="NCBI Taxonomy" id="2675747"/>
    <lineage>
        <taxon>Bacteria</taxon>
        <taxon>Pseudomonadati</taxon>
        <taxon>Pseudomonadota</taxon>
        <taxon>Betaproteobacteria</taxon>
        <taxon>Burkholderiales</taxon>
        <taxon>Burkholderiaceae</taxon>
        <taxon>Paraburkholderia</taxon>
    </lineage>
</organism>
<accession>A0A972SJU0</accession>
<dbReference type="EMBL" id="WOEZ01000124">
    <property type="protein sequence ID" value="NPT57387.1"/>
    <property type="molecule type" value="Genomic_DNA"/>
</dbReference>
<proteinExistence type="predicted"/>
<protein>
    <submittedName>
        <fullName evidence="2">Uncharacterized protein</fullName>
    </submittedName>
</protein>
<name>A0A972SJU0_9BURK</name>
<evidence type="ECO:0000256" key="1">
    <source>
        <dbReference type="SAM" id="Phobius"/>
    </source>
</evidence>
<dbReference type="Proteomes" id="UP000655523">
    <property type="component" value="Unassembled WGS sequence"/>
</dbReference>
<evidence type="ECO:0000313" key="3">
    <source>
        <dbReference type="Proteomes" id="UP000655523"/>
    </source>
</evidence>
<reference evidence="2 3" key="1">
    <citation type="submission" date="2019-11" db="EMBL/GenBank/DDBJ databases">
        <title>Metabolism of dissolved organic matter in forest soils.</title>
        <authorList>
            <person name="Cyle K.T."/>
            <person name="Wilhelm R.C."/>
            <person name="Martinez C.E."/>
        </authorList>
    </citation>
    <scope>NUCLEOTIDE SEQUENCE [LARGE SCALE GENOMIC DNA]</scope>
    <source>
        <strain evidence="2 3">5N</strain>
    </source>
</reference>
<evidence type="ECO:0000313" key="2">
    <source>
        <dbReference type="EMBL" id="NPT57387.1"/>
    </source>
</evidence>
<keyword evidence="3" id="KW-1185">Reference proteome</keyword>
<dbReference type="AlphaFoldDB" id="A0A972SJU0"/>
<comment type="caution">
    <text evidence="2">The sequence shown here is derived from an EMBL/GenBank/DDBJ whole genome shotgun (WGS) entry which is preliminary data.</text>
</comment>
<keyword evidence="1" id="KW-1133">Transmembrane helix</keyword>
<gene>
    <name evidence="2" type="ORF">GNZ13_23155</name>
</gene>
<feature type="transmembrane region" description="Helical" evidence="1">
    <location>
        <begin position="6"/>
        <end position="26"/>
    </location>
</feature>